<dbReference type="RefSeq" id="WP_091497518.1">
    <property type="nucleotide sequence ID" value="NZ_FODJ01000006.1"/>
</dbReference>
<sequence>MECINCKSKNIGQISQNHYYCWNCFVEMHREQDVFHIHEVDLDGSLLPLNDLFSEDERRVQ</sequence>
<name>A0A1H8NX67_9BACI</name>
<gene>
    <name evidence="1" type="ORF">SAMN04488134_106134</name>
</gene>
<keyword evidence="2" id="KW-1185">Reference proteome</keyword>
<accession>A0A1H8NX67</accession>
<dbReference type="STRING" id="872970.SAMN04488134_106134"/>
<evidence type="ECO:0000313" key="2">
    <source>
        <dbReference type="Proteomes" id="UP000199300"/>
    </source>
</evidence>
<dbReference type="EMBL" id="FODJ01000006">
    <property type="protein sequence ID" value="SEO34171.1"/>
    <property type="molecule type" value="Genomic_DNA"/>
</dbReference>
<dbReference type="AlphaFoldDB" id="A0A1H8NX67"/>
<organism evidence="1 2">
    <name type="scientific">Amphibacillus marinus</name>
    <dbReference type="NCBI Taxonomy" id="872970"/>
    <lineage>
        <taxon>Bacteria</taxon>
        <taxon>Bacillati</taxon>
        <taxon>Bacillota</taxon>
        <taxon>Bacilli</taxon>
        <taxon>Bacillales</taxon>
        <taxon>Bacillaceae</taxon>
        <taxon>Amphibacillus</taxon>
    </lineage>
</organism>
<evidence type="ECO:0000313" key="1">
    <source>
        <dbReference type="EMBL" id="SEO34171.1"/>
    </source>
</evidence>
<reference evidence="1 2" key="1">
    <citation type="submission" date="2016-10" db="EMBL/GenBank/DDBJ databases">
        <authorList>
            <person name="de Groot N.N."/>
        </authorList>
    </citation>
    <scope>NUCLEOTIDE SEQUENCE [LARGE SCALE GENOMIC DNA]</scope>
    <source>
        <strain evidence="1 2">CGMCC 1.10434</strain>
    </source>
</reference>
<proteinExistence type="predicted"/>
<dbReference type="OrthoDB" id="1798711at2"/>
<dbReference type="Proteomes" id="UP000199300">
    <property type="component" value="Unassembled WGS sequence"/>
</dbReference>
<protein>
    <submittedName>
        <fullName evidence="1">Uncharacterized protein</fullName>
    </submittedName>
</protein>